<dbReference type="InterPro" id="IPR023210">
    <property type="entry name" value="NADP_OxRdtase_dom"/>
</dbReference>
<proteinExistence type="predicted"/>
<reference evidence="2 3" key="1">
    <citation type="submission" date="2023-05" db="EMBL/GenBank/DDBJ databases">
        <title>Lithophilousrod everest ZFBP1038 complete genpme.</title>
        <authorList>
            <person name="Tian M."/>
        </authorList>
    </citation>
    <scope>NUCLEOTIDE SEQUENCE [LARGE SCALE GENOMIC DNA]</scope>
    <source>
        <strain evidence="2 3">ZFBP1038</strain>
    </source>
</reference>
<dbReference type="PANTHER" id="PTHR43364:SF6">
    <property type="entry name" value="OXIDOREDUCTASE-RELATED"/>
    <property type="match status" value="1"/>
</dbReference>
<keyword evidence="3" id="KW-1185">Reference proteome</keyword>
<organism evidence="2 3">
    <name type="scientific">Saxibacter everestensis</name>
    <dbReference type="NCBI Taxonomy" id="2909229"/>
    <lineage>
        <taxon>Bacteria</taxon>
        <taxon>Bacillati</taxon>
        <taxon>Actinomycetota</taxon>
        <taxon>Actinomycetes</taxon>
        <taxon>Micrococcales</taxon>
        <taxon>Brevibacteriaceae</taxon>
        <taxon>Saxibacter</taxon>
    </lineage>
</organism>
<evidence type="ECO:0000313" key="2">
    <source>
        <dbReference type="EMBL" id="WGW11607.1"/>
    </source>
</evidence>
<dbReference type="RefSeq" id="WP_349638397.1">
    <property type="nucleotide sequence ID" value="NZ_CP090958.1"/>
</dbReference>
<dbReference type="EMBL" id="CP090958">
    <property type="protein sequence ID" value="WGW11607.1"/>
    <property type="molecule type" value="Genomic_DNA"/>
</dbReference>
<dbReference type="Pfam" id="PF00248">
    <property type="entry name" value="Aldo_ket_red"/>
    <property type="match status" value="1"/>
</dbReference>
<accession>A0ABY8QRN3</accession>
<dbReference type="InterPro" id="IPR050523">
    <property type="entry name" value="AKR_Detox_Biosynth"/>
</dbReference>
<dbReference type="CDD" id="cd19081">
    <property type="entry name" value="AKR_AKR9C1"/>
    <property type="match status" value="1"/>
</dbReference>
<evidence type="ECO:0000313" key="3">
    <source>
        <dbReference type="Proteomes" id="UP001209083"/>
    </source>
</evidence>
<dbReference type="SUPFAM" id="SSF51430">
    <property type="entry name" value="NAD(P)-linked oxidoreductase"/>
    <property type="match status" value="1"/>
</dbReference>
<name>A0ABY8QRN3_9MICO</name>
<gene>
    <name evidence="2" type="ORF">LWF01_16170</name>
</gene>
<dbReference type="InterPro" id="IPR036812">
    <property type="entry name" value="NAD(P)_OxRdtase_dom_sf"/>
</dbReference>
<dbReference type="Proteomes" id="UP001209083">
    <property type="component" value="Chromosome"/>
</dbReference>
<sequence>MTRLGGSDLDIFPLALGGNPFGWTADPVTSHGILDAFVAGGGNFIDTADVYSAWVDGNSGGESESIIGDWFAARGRRDDVILGTKVSAHPQFRGLGAGNIQAAADASLARLKTDYIDVYYAHFDDQDTPLTETVAAFQNLVSAGKIRYVALSNYSAERIDEWISIARGNGFDLPVALQPNYNLVNRAEFESTLRPVAEKHNLGVVPYYALASGFLTGKYRTADDLEGSARKSGAAAYLNEQGLRVVDELAEIAAGHSVELATVALAWLRAQSTIAAPLASVSKVDQLDAILASATLELTDEELGRLDQLSAELGN</sequence>
<dbReference type="Gene3D" id="3.20.20.100">
    <property type="entry name" value="NADP-dependent oxidoreductase domain"/>
    <property type="match status" value="1"/>
</dbReference>
<dbReference type="PANTHER" id="PTHR43364">
    <property type="entry name" value="NADH-SPECIFIC METHYLGLYOXAL REDUCTASE-RELATED"/>
    <property type="match status" value="1"/>
</dbReference>
<evidence type="ECO:0000259" key="1">
    <source>
        <dbReference type="Pfam" id="PF00248"/>
    </source>
</evidence>
<protein>
    <submittedName>
        <fullName evidence="2">Aldo/keto reductase</fullName>
    </submittedName>
</protein>
<feature type="domain" description="NADP-dependent oxidoreductase" evidence="1">
    <location>
        <begin position="14"/>
        <end position="310"/>
    </location>
</feature>